<dbReference type="InterPro" id="IPR050916">
    <property type="entry name" value="SCAN-C2H2_zinc_finger"/>
</dbReference>
<sequence>PGRNPVNPLVFRQMFRKLRCEDPSRPREVFRHLVALTRQWLRPDTHTKEQMIEMLVQEQFQIILREMLRAQQQKCPSWSDTLAESHCSFLAQPT</sequence>
<feature type="domain" description="SCAN box" evidence="3">
    <location>
        <begin position="12"/>
        <end position="70"/>
    </location>
</feature>
<dbReference type="GO" id="GO:0005634">
    <property type="term" value="C:nucleus"/>
    <property type="evidence" value="ECO:0007669"/>
    <property type="project" value="UniProtKB-SubCell"/>
</dbReference>
<dbReference type="SUPFAM" id="SSF47353">
    <property type="entry name" value="Retrovirus capsid dimerization domain-like"/>
    <property type="match status" value="1"/>
</dbReference>
<dbReference type="InterPro" id="IPR003309">
    <property type="entry name" value="SCAN_dom"/>
</dbReference>
<accession>S7MFZ6</accession>
<organism evidence="4 5">
    <name type="scientific">Myotis brandtii</name>
    <name type="common">Brandt's bat</name>
    <dbReference type="NCBI Taxonomy" id="109478"/>
    <lineage>
        <taxon>Eukaryota</taxon>
        <taxon>Metazoa</taxon>
        <taxon>Chordata</taxon>
        <taxon>Craniata</taxon>
        <taxon>Vertebrata</taxon>
        <taxon>Euteleostomi</taxon>
        <taxon>Mammalia</taxon>
        <taxon>Eutheria</taxon>
        <taxon>Laurasiatheria</taxon>
        <taxon>Chiroptera</taxon>
        <taxon>Yangochiroptera</taxon>
        <taxon>Vespertilionidae</taxon>
        <taxon>Myotis</taxon>
    </lineage>
</organism>
<dbReference type="Proteomes" id="UP000052978">
    <property type="component" value="Unassembled WGS sequence"/>
</dbReference>
<evidence type="ECO:0000259" key="3">
    <source>
        <dbReference type="PROSITE" id="PS50804"/>
    </source>
</evidence>
<gene>
    <name evidence="4" type="ORF">D623_10002562</name>
</gene>
<name>S7MFZ6_MYOBR</name>
<evidence type="ECO:0000313" key="4">
    <source>
        <dbReference type="EMBL" id="EPQ03039.1"/>
    </source>
</evidence>
<reference evidence="4 5" key="1">
    <citation type="journal article" date="2013" name="Nat. Commun.">
        <title>Genome analysis reveals insights into physiology and longevity of the Brandt's bat Myotis brandtii.</title>
        <authorList>
            <person name="Seim I."/>
            <person name="Fang X."/>
            <person name="Xiong Z."/>
            <person name="Lobanov A.V."/>
            <person name="Huang Z."/>
            <person name="Ma S."/>
            <person name="Feng Y."/>
            <person name="Turanov A.A."/>
            <person name="Zhu Y."/>
            <person name="Lenz T.L."/>
            <person name="Gerashchenko M.V."/>
            <person name="Fan D."/>
            <person name="Hee Yim S."/>
            <person name="Yao X."/>
            <person name="Jordan D."/>
            <person name="Xiong Y."/>
            <person name="Ma Y."/>
            <person name="Lyapunov A.N."/>
            <person name="Chen G."/>
            <person name="Kulakova O.I."/>
            <person name="Sun Y."/>
            <person name="Lee S.G."/>
            <person name="Bronson R.T."/>
            <person name="Moskalev A.A."/>
            <person name="Sunyaev S.R."/>
            <person name="Zhang G."/>
            <person name="Krogh A."/>
            <person name="Wang J."/>
            <person name="Gladyshev V.N."/>
        </authorList>
    </citation>
    <scope>NUCLEOTIDE SEQUENCE [LARGE SCALE GENOMIC DNA]</scope>
</reference>
<dbReference type="Pfam" id="PF02023">
    <property type="entry name" value="SCAN"/>
    <property type="match status" value="1"/>
</dbReference>
<dbReference type="EMBL" id="KE161309">
    <property type="protein sequence ID" value="EPQ03039.1"/>
    <property type="molecule type" value="Genomic_DNA"/>
</dbReference>
<dbReference type="InterPro" id="IPR038269">
    <property type="entry name" value="SCAN_sf"/>
</dbReference>
<proteinExistence type="predicted"/>
<dbReference type="PROSITE" id="PS50804">
    <property type="entry name" value="SCAN_BOX"/>
    <property type="match status" value="1"/>
</dbReference>
<keyword evidence="1 2" id="KW-0539">Nucleus</keyword>
<dbReference type="AlphaFoldDB" id="S7MFZ6"/>
<evidence type="ECO:0000256" key="1">
    <source>
        <dbReference type="ARBA" id="ARBA00023242"/>
    </source>
</evidence>
<dbReference type="Gene3D" id="1.10.4020.10">
    <property type="entry name" value="DNA breaking-rejoining enzymes"/>
    <property type="match status" value="1"/>
</dbReference>
<evidence type="ECO:0000313" key="5">
    <source>
        <dbReference type="Proteomes" id="UP000052978"/>
    </source>
</evidence>
<dbReference type="PANTHER" id="PTHR45935:SF14">
    <property type="entry name" value="SCAN BOX DOMAIN-CONTAINING PROTEIN"/>
    <property type="match status" value="1"/>
</dbReference>
<evidence type="ECO:0000256" key="2">
    <source>
        <dbReference type="PROSITE-ProRule" id="PRU00187"/>
    </source>
</evidence>
<keyword evidence="5" id="KW-1185">Reference proteome</keyword>
<dbReference type="PANTHER" id="PTHR45935">
    <property type="entry name" value="PROTEIN ZBED8-RELATED"/>
    <property type="match status" value="1"/>
</dbReference>
<comment type="subcellular location">
    <subcellularLocation>
        <location evidence="2">Nucleus</location>
    </subcellularLocation>
</comment>
<protein>
    <submittedName>
        <fullName evidence="4">SCAN domain-containing protein 1</fullName>
    </submittedName>
</protein>
<feature type="non-terminal residue" evidence="4">
    <location>
        <position position="1"/>
    </location>
</feature>
<dbReference type="SMART" id="SM00431">
    <property type="entry name" value="SCAN"/>
    <property type="match status" value="1"/>
</dbReference>